<dbReference type="Gene3D" id="1.10.600.10">
    <property type="entry name" value="Farnesyl Diphosphate Synthase"/>
    <property type="match status" value="1"/>
</dbReference>
<dbReference type="PANTHER" id="PTHR31480">
    <property type="entry name" value="BIFUNCTIONAL LYCOPENE CYCLASE/PHYTOENE SYNTHASE"/>
    <property type="match status" value="1"/>
</dbReference>
<dbReference type="InterPro" id="IPR008949">
    <property type="entry name" value="Isoprenoid_synthase_dom_sf"/>
</dbReference>
<sequence length="294" mass="32403">MMANGAGSGDEAALASAFSHCEQLVREADIDRFLAGLFIPAEKRRYCFALYAFSHEIARVRELVSAPLPGELRFQWWRDALNDEAARGDVGAHPVAAALLATIARFRLPRQAFLDLIDARLFDLYDDPMGTVADLEGYSGETSSALLRLASLILADGDDAGAADAAGHLGVAQAVTGIIRALPWHLRRGQVYVPADILTEAGMTAAELLAGERTPALARVIAAMRDLAERHYRAGLKGLAQVPANVRPVYLPAMLVPAYLREFGRRDYDPYRSIVDLPQWRKQWLLWRAARRLR</sequence>
<dbReference type="SUPFAM" id="SSF48576">
    <property type="entry name" value="Terpenoid synthases"/>
    <property type="match status" value="1"/>
</dbReference>
<dbReference type="EMBL" id="QJJK01000006">
    <property type="protein sequence ID" value="PXW58108.1"/>
    <property type="molecule type" value="Genomic_DNA"/>
</dbReference>
<evidence type="ECO:0000313" key="1">
    <source>
        <dbReference type="EMBL" id="PXW58108.1"/>
    </source>
</evidence>
<evidence type="ECO:0000313" key="2">
    <source>
        <dbReference type="Proteomes" id="UP000248021"/>
    </source>
</evidence>
<dbReference type="GO" id="GO:0016765">
    <property type="term" value="F:transferase activity, transferring alkyl or aryl (other than methyl) groups"/>
    <property type="evidence" value="ECO:0007669"/>
    <property type="project" value="UniProtKB-ARBA"/>
</dbReference>
<dbReference type="Proteomes" id="UP000248021">
    <property type="component" value="Unassembled WGS sequence"/>
</dbReference>
<gene>
    <name evidence="1" type="ORF">C7450_106284</name>
</gene>
<dbReference type="AlphaFoldDB" id="A0A2V3U6J5"/>
<comment type="caution">
    <text evidence="1">The sequence shown here is derived from an EMBL/GenBank/DDBJ whole genome shotgun (WGS) entry which is preliminary data.</text>
</comment>
<accession>A0A2V3U6J5</accession>
<reference evidence="1 2" key="1">
    <citation type="submission" date="2018-05" db="EMBL/GenBank/DDBJ databases">
        <title>Genomic Encyclopedia of Type Strains, Phase IV (KMG-IV): sequencing the most valuable type-strain genomes for metagenomic binning, comparative biology and taxonomic classification.</title>
        <authorList>
            <person name="Goeker M."/>
        </authorList>
    </citation>
    <scope>NUCLEOTIDE SEQUENCE [LARGE SCALE GENOMIC DNA]</scope>
    <source>
        <strain evidence="1 2">DSM 6462</strain>
    </source>
</reference>
<protein>
    <submittedName>
        <fullName evidence="1">Phytoene synthase</fullName>
    </submittedName>
</protein>
<dbReference type="InterPro" id="IPR002060">
    <property type="entry name" value="Squ/phyt_synthse"/>
</dbReference>
<dbReference type="RefSeq" id="WP_245449791.1">
    <property type="nucleotide sequence ID" value="NZ_JAHBRY010000001.1"/>
</dbReference>
<organism evidence="1 2">
    <name type="scientific">Chelatococcus asaccharovorans</name>
    <dbReference type="NCBI Taxonomy" id="28210"/>
    <lineage>
        <taxon>Bacteria</taxon>
        <taxon>Pseudomonadati</taxon>
        <taxon>Pseudomonadota</taxon>
        <taxon>Alphaproteobacteria</taxon>
        <taxon>Hyphomicrobiales</taxon>
        <taxon>Chelatococcaceae</taxon>
        <taxon>Chelatococcus</taxon>
    </lineage>
</organism>
<dbReference type="Pfam" id="PF00494">
    <property type="entry name" value="SQS_PSY"/>
    <property type="match status" value="1"/>
</dbReference>
<keyword evidence="2" id="KW-1185">Reference proteome</keyword>
<name>A0A2V3U6J5_9HYPH</name>
<proteinExistence type="predicted"/>